<feature type="region of interest" description="Disordered" evidence="9">
    <location>
        <begin position="314"/>
        <end position="345"/>
    </location>
</feature>
<feature type="region of interest" description="Disordered" evidence="9">
    <location>
        <begin position="1"/>
        <end position="20"/>
    </location>
</feature>
<dbReference type="SMART" id="SM00312">
    <property type="entry name" value="PX"/>
    <property type="match status" value="1"/>
</dbReference>
<dbReference type="InterPro" id="IPR036871">
    <property type="entry name" value="PX_dom_sf"/>
</dbReference>
<keyword evidence="3" id="KW-0813">Transport</keyword>
<sequence>MDSKVGRNIQRHQTTNSDHSTYCVYSGTESLLNDTRLTLSVLEGACMMWNDEDNNPYGTSFERRDSGTSSSANQSTAEQAHSTSDSAAPDAFADPPDFAQSAGFVNESDSEEGYASEALGNSRPGPKPGGYDSRVEQLLYENPNLPILITEAGKGADGTKYIAYTIRTGDLEVRRRYSEFASLRDALARLHPTLIIPPIPEKHTMADYAANPTKAKQDQQMIDYRKRMLAVFLNRCRRMEDVRNDGVWWRFLDPNSSWSEVLHTHPIASIPKSTLNAPPLDTANPTPAHAYLPRPPASAKLKAAGYYNTNSQGMLSQPSDFNSSPSAAAHSTPGPQVFGRFPPDTKNMSEQDLDGYFVNFEASSKELELLLMGSMEKVNKRTLTHLGQLSSDFAELGARLNALSLPEPSASLSAAIERVGRAVDDSYLATEELVNSVGATFAEPMRESAQFAGVVRTVLKYRVMKRVQQEMVIDELAKKRATLDSLERSEAEAQRIEQYLSNGGRSEGLRRSTSSGRDAPSRRDAHSEETESIDSDFPPTHDGTAPSAQQGIPQDHNALSHKKSSSGNFITNKIFGRISHAVHGLADVDPEKSRRDNIGKTREAIGHLEQGQVAVAKDVTDASAGVLKDLRRFQDEKEDDLRRYMLAYAKSQIEWAKKNKETWEDAKVEILKIDES</sequence>
<dbReference type="GO" id="GO:0015031">
    <property type="term" value="P:protein transport"/>
    <property type="evidence" value="ECO:0007669"/>
    <property type="project" value="UniProtKB-KW"/>
</dbReference>
<dbReference type="GO" id="GO:0042147">
    <property type="term" value="P:retrograde transport, endosome to Golgi"/>
    <property type="evidence" value="ECO:0007669"/>
    <property type="project" value="InterPro"/>
</dbReference>
<dbReference type="RefSeq" id="XP_018133298.1">
    <property type="nucleotide sequence ID" value="XM_018272420.2"/>
</dbReference>
<dbReference type="InterPro" id="IPR051079">
    <property type="entry name" value="Sorting_Nexin_Autophagy"/>
</dbReference>
<feature type="region of interest" description="Disordered" evidence="9">
    <location>
        <begin position="57"/>
        <end position="133"/>
    </location>
</feature>
<evidence type="ECO:0000256" key="4">
    <source>
        <dbReference type="ARBA" id="ARBA00022753"/>
    </source>
</evidence>
<dbReference type="Pfam" id="PF00787">
    <property type="entry name" value="PX"/>
    <property type="match status" value="1"/>
</dbReference>
<feature type="compositionally biased region" description="Basic and acidic residues" evidence="9">
    <location>
        <begin position="519"/>
        <end position="529"/>
    </location>
</feature>
<dbReference type="PROSITE" id="PS50195">
    <property type="entry name" value="PX"/>
    <property type="match status" value="1"/>
</dbReference>
<dbReference type="AlphaFoldDB" id="A0A1B8GUR2"/>
<dbReference type="InterPro" id="IPR044106">
    <property type="entry name" value="PX_Snx41/Atg20"/>
</dbReference>
<feature type="compositionally biased region" description="Polar residues" evidence="9">
    <location>
        <begin position="314"/>
        <end position="326"/>
    </location>
</feature>
<dbReference type="GO" id="GO:0035091">
    <property type="term" value="F:phosphatidylinositol binding"/>
    <property type="evidence" value="ECO:0007669"/>
    <property type="project" value="InterPro"/>
</dbReference>
<feature type="compositionally biased region" description="Polar residues" evidence="9">
    <location>
        <begin position="67"/>
        <end position="83"/>
    </location>
</feature>
<evidence type="ECO:0000313" key="12">
    <source>
        <dbReference type="Proteomes" id="UP000091956"/>
    </source>
</evidence>
<evidence type="ECO:0000256" key="6">
    <source>
        <dbReference type="ARBA" id="ARBA00023006"/>
    </source>
</evidence>
<evidence type="ECO:0000313" key="11">
    <source>
        <dbReference type="EMBL" id="OBT99565.1"/>
    </source>
</evidence>
<evidence type="ECO:0000256" key="5">
    <source>
        <dbReference type="ARBA" id="ARBA00022927"/>
    </source>
</evidence>
<dbReference type="Gene3D" id="1.20.1270.60">
    <property type="entry name" value="Arfaptin homology (AH) domain/BAR domain"/>
    <property type="match status" value="2"/>
</dbReference>
<accession>A0A1B8GUR2</accession>
<dbReference type="STRING" id="342668.A0A1B8GUR2"/>
<evidence type="ECO:0000259" key="10">
    <source>
        <dbReference type="PROSITE" id="PS50195"/>
    </source>
</evidence>
<organism evidence="11 12">
    <name type="scientific">Pseudogymnoascus verrucosus</name>
    <dbReference type="NCBI Taxonomy" id="342668"/>
    <lineage>
        <taxon>Eukaryota</taxon>
        <taxon>Fungi</taxon>
        <taxon>Dikarya</taxon>
        <taxon>Ascomycota</taxon>
        <taxon>Pezizomycotina</taxon>
        <taxon>Leotiomycetes</taxon>
        <taxon>Thelebolales</taxon>
        <taxon>Thelebolaceae</taxon>
        <taxon>Pseudogymnoascus</taxon>
    </lineage>
</organism>
<comment type="similarity">
    <text evidence="2">Belongs to the sorting nexin family.</text>
</comment>
<keyword evidence="12" id="KW-1185">Reference proteome</keyword>
<comment type="subcellular location">
    <subcellularLocation>
        <location evidence="1">Endosome membrane</location>
        <topology evidence="1">Peripheral membrane protein</topology>
    </subcellularLocation>
</comment>
<feature type="domain" description="PX" evidence="10">
    <location>
        <begin position="140"/>
        <end position="259"/>
    </location>
</feature>
<dbReference type="EMBL" id="KV460212">
    <property type="protein sequence ID" value="OBT99565.1"/>
    <property type="molecule type" value="Genomic_DNA"/>
</dbReference>
<dbReference type="PANTHER" id="PTHR46979">
    <property type="entry name" value="SORTING NEXIN-41"/>
    <property type="match status" value="1"/>
</dbReference>
<evidence type="ECO:0000256" key="9">
    <source>
        <dbReference type="SAM" id="MobiDB-lite"/>
    </source>
</evidence>
<dbReference type="InterPro" id="IPR001683">
    <property type="entry name" value="PX_dom"/>
</dbReference>
<keyword evidence="8" id="KW-0472">Membrane</keyword>
<evidence type="ECO:0000256" key="1">
    <source>
        <dbReference type="ARBA" id="ARBA00004481"/>
    </source>
</evidence>
<gene>
    <name evidence="11" type="primary">ATG20</name>
    <name evidence="11" type="ORF">VE01_02916</name>
</gene>
<proteinExistence type="inferred from homology"/>
<dbReference type="CDD" id="cd06867">
    <property type="entry name" value="PX_SNX41_42"/>
    <property type="match status" value="1"/>
</dbReference>
<protein>
    <submittedName>
        <fullName evidence="11">Autophagy-protein 20</fullName>
    </submittedName>
</protein>
<dbReference type="GO" id="GO:0005829">
    <property type="term" value="C:cytosol"/>
    <property type="evidence" value="ECO:0007669"/>
    <property type="project" value="GOC"/>
</dbReference>
<dbReference type="GO" id="GO:0006914">
    <property type="term" value="P:autophagy"/>
    <property type="evidence" value="ECO:0007669"/>
    <property type="project" value="UniProtKB-KW"/>
</dbReference>
<evidence type="ECO:0000256" key="7">
    <source>
        <dbReference type="ARBA" id="ARBA00023121"/>
    </source>
</evidence>
<dbReference type="GO" id="GO:0010008">
    <property type="term" value="C:endosome membrane"/>
    <property type="evidence" value="ECO:0007669"/>
    <property type="project" value="UniProtKB-SubCell"/>
</dbReference>
<keyword evidence="7" id="KW-0446">Lipid-binding</keyword>
<dbReference type="Proteomes" id="UP000091956">
    <property type="component" value="Unassembled WGS sequence"/>
</dbReference>
<feature type="region of interest" description="Disordered" evidence="9">
    <location>
        <begin position="498"/>
        <end position="565"/>
    </location>
</feature>
<dbReference type="Gene3D" id="3.30.1520.10">
    <property type="entry name" value="Phox-like domain"/>
    <property type="match status" value="1"/>
</dbReference>
<reference evidence="12" key="2">
    <citation type="journal article" date="2018" name="Nat. Commun.">
        <title>Extreme sensitivity to ultraviolet light in the fungal pathogen causing white-nose syndrome of bats.</title>
        <authorList>
            <person name="Palmer J.M."/>
            <person name="Drees K.P."/>
            <person name="Foster J.T."/>
            <person name="Lindner D.L."/>
        </authorList>
    </citation>
    <scope>NUCLEOTIDE SEQUENCE [LARGE SCALE GENOMIC DNA]</scope>
    <source>
        <strain evidence="12">UAMH 10579</strain>
    </source>
</reference>
<feature type="compositionally biased region" description="Polar residues" evidence="9">
    <location>
        <begin position="11"/>
        <end position="20"/>
    </location>
</feature>
<dbReference type="GeneID" id="28836302"/>
<dbReference type="InterPro" id="IPR027267">
    <property type="entry name" value="AH/BAR_dom_sf"/>
</dbReference>
<name>A0A1B8GUR2_9PEZI</name>
<dbReference type="SUPFAM" id="SSF64268">
    <property type="entry name" value="PX domain"/>
    <property type="match status" value="1"/>
</dbReference>
<dbReference type="OrthoDB" id="289314at2759"/>
<evidence type="ECO:0000256" key="2">
    <source>
        <dbReference type="ARBA" id="ARBA00010883"/>
    </source>
</evidence>
<keyword evidence="6" id="KW-0072">Autophagy</keyword>
<evidence type="ECO:0000256" key="3">
    <source>
        <dbReference type="ARBA" id="ARBA00022448"/>
    </source>
</evidence>
<dbReference type="PANTHER" id="PTHR46979:SF2">
    <property type="entry name" value="SORTING NEXIN-41"/>
    <property type="match status" value="1"/>
</dbReference>
<keyword evidence="5" id="KW-0653">Protein transport</keyword>
<reference evidence="11 12" key="1">
    <citation type="submission" date="2016-03" db="EMBL/GenBank/DDBJ databases">
        <title>Comparative genomics of Pseudogymnoascus destructans, the fungus causing white-nose syndrome of bats.</title>
        <authorList>
            <person name="Palmer J.M."/>
            <person name="Drees K.P."/>
            <person name="Foster J.T."/>
            <person name="Lindner D.L."/>
        </authorList>
    </citation>
    <scope>NUCLEOTIDE SEQUENCE [LARGE SCALE GENOMIC DNA]</scope>
    <source>
        <strain evidence="11 12">UAMH 10579</strain>
    </source>
</reference>
<keyword evidence="4" id="KW-0967">Endosome</keyword>
<evidence type="ECO:0000256" key="8">
    <source>
        <dbReference type="ARBA" id="ARBA00023136"/>
    </source>
</evidence>
<feature type="compositionally biased region" description="Low complexity" evidence="9">
    <location>
        <begin position="84"/>
        <end position="102"/>
    </location>
</feature>